<dbReference type="PANTHER" id="PTHR43662:SF3">
    <property type="entry name" value="DOMAIN PROTEIN, PUTATIVE (AFU_ORTHOLOGUE AFUA_6G11970)-RELATED"/>
    <property type="match status" value="1"/>
</dbReference>
<organism evidence="5">
    <name type="scientific">Leptosphaeria maculans (strain JN3 / isolate v23.1.3 / race Av1-4-5-6-7-8)</name>
    <name type="common">Blackleg fungus</name>
    <name type="synonym">Phoma lingam</name>
    <dbReference type="NCBI Taxonomy" id="985895"/>
    <lineage>
        <taxon>Eukaryota</taxon>
        <taxon>Fungi</taxon>
        <taxon>Dikarya</taxon>
        <taxon>Ascomycota</taxon>
        <taxon>Pezizomycotina</taxon>
        <taxon>Dothideomycetes</taxon>
        <taxon>Pleosporomycetidae</taxon>
        <taxon>Pleosporales</taxon>
        <taxon>Pleosporineae</taxon>
        <taxon>Leptosphaeriaceae</taxon>
        <taxon>Plenodomus</taxon>
        <taxon>Plenodomus lingam/Leptosphaeria maculans species complex</taxon>
    </lineage>
</organism>
<feature type="domain" description="DUF1996" evidence="3">
    <location>
        <begin position="34"/>
        <end position="99"/>
    </location>
</feature>
<dbReference type="OrthoDB" id="74764at2759"/>
<dbReference type="VEuPathDB" id="FungiDB:LEMA_P081320.1"/>
<evidence type="ECO:0000256" key="1">
    <source>
        <dbReference type="SAM" id="MobiDB-lite"/>
    </source>
</evidence>
<dbReference type="PANTHER" id="PTHR43662">
    <property type="match status" value="1"/>
</dbReference>
<evidence type="ECO:0000313" key="4">
    <source>
        <dbReference type="EMBL" id="CBX98893.1"/>
    </source>
</evidence>
<dbReference type="STRING" id="985895.E5A5J5"/>
<name>E5A5J5_LEPMJ</name>
<reference evidence="5" key="1">
    <citation type="journal article" date="2011" name="Nat. Commun.">
        <title>Effector diversification within compartments of the Leptosphaeria maculans genome affected by Repeat-Induced Point mutations.</title>
        <authorList>
            <person name="Rouxel T."/>
            <person name="Grandaubert J."/>
            <person name="Hane J.K."/>
            <person name="Hoede C."/>
            <person name="van de Wouw A.P."/>
            <person name="Couloux A."/>
            <person name="Dominguez V."/>
            <person name="Anthouard V."/>
            <person name="Bally P."/>
            <person name="Bourras S."/>
            <person name="Cozijnsen A.J."/>
            <person name="Ciuffetti L.M."/>
            <person name="Degrave A."/>
            <person name="Dilmaghani A."/>
            <person name="Duret L."/>
            <person name="Fudal I."/>
            <person name="Goodwin S.B."/>
            <person name="Gout L."/>
            <person name="Glaser N."/>
            <person name="Linglin J."/>
            <person name="Kema G.H.J."/>
            <person name="Lapalu N."/>
            <person name="Lawrence C.B."/>
            <person name="May K."/>
            <person name="Meyer M."/>
            <person name="Ollivier B."/>
            <person name="Poulain J."/>
            <person name="Schoch C.L."/>
            <person name="Simon A."/>
            <person name="Spatafora J.W."/>
            <person name="Stachowiak A."/>
            <person name="Turgeon B.G."/>
            <person name="Tyler B.M."/>
            <person name="Vincent D."/>
            <person name="Weissenbach J."/>
            <person name="Amselem J."/>
            <person name="Quesneville H."/>
            <person name="Oliver R.P."/>
            <person name="Wincker P."/>
            <person name="Balesdent M.-H."/>
            <person name="Howlett B.J."/>
        </authorList>
    </citation>
    <scope>NUCLEOTIDE SEQUENCE [LARGE SCALE GENOMIC DNA]</scope>
    <source>
        <strain evidence="5">JN3 / isolate v23.1.3 / race Av1-4-5-6-7-8</strain>
    </source>
</reference>
<feature type="signal peptide" evidence="2">
    <location>
        <begin position="1"/>
        <end position="18"/>
    </location>
</feature>
<accession>E5A5J5</accession>
<dbReference type="InterPro" id="IPR018535">
    <property type="entry name" value="DUF1996"/>
</dbReference>
<protein>
    <recommendedName>
        <fullName evidence="3">DUF1996 domain-containing protein</fullName>
    </recommendedName>
</protein>
<proteinExistence type="predicted"/>
<evidence type="ECO:0000256" key="2">
    <source>
        <dbReference type="SAM" id="SignalP"/>
    </source>
</evidence>
<feature type="region of interest" description="Disordered" evidence="1">
    <location>
        <begin position="82"/>
        <end position="105"/>
    </location>
</feature>
<keyword evidence="5" id="KW-1185">Reference proteome</keyword>
<dbReference type="HOGENOM" id="CLU_2229602_0_0_1"/>
<dbReference type="Pfam" id="PF09362">
    <property type="entry name" value="DUF1996"/>
    <property type="match status" value="1"/>
</dbReference>
<evidence type="ECO:0000259" key="3">
    <source>
        <dbReference type="Pfam" id="PF09362"/>
    </source>
</evidence>
<keyword evidence="2" id="KW-0732">Signal</keyword>
<dbReference type="InParanoid" id="E5A5J5"/>
<dbReference type="AlphaFoldDB" id="E5A5J5"/>
<dbReference type="OMA" id="AFFRMSW"/>
<sequence length="105" mass="11617">MHIKLAFAIIGLTVGADAFFRMSWPGRIVRERLDPIVNPGGVASHGHTISGGSGSSANMTYEDARSSKCSTCEIKEDKSNYWPPTLIGAPQERQFHPCPRRRRPH</sequence>
<evidence type="ECO:0000313" key="5">
    <source>
        <dbReference type="Proteomes" id="UP000002668"/>
    </source>
</evidence>
<feature type="chain" id="PRO_5003195036" description="DUF1996 domain-containing protein" evidence="2">
    <location>
        <begin position="19"/>
        <end position="105"/>
    </location>
</feature>
<dbReference type="EMBL" id="FP929134">
    <property type="protein sequence ID" value="CBX98893.1"/>
    <property type="molecule type" value="Genomic_DNA"/>
</dbReference>
<gene>
    <name evidence="4" type="ORF">LEMA_P081320.1</name>
</gene>
<dbReference type="Proteomes" id="UP000002668">
    <property type="component" value="Genome"/>
</dbReference>